<dbReference type="SUPFAM" id="SSF50729">
    <property type="entry name" value="PH domain-like"/>
    <property type="match status" value="3"/>
</dbReference>
<dbReference type="Pfam" id="PF00373">
    <property type="entry name" value="FERM_M"/>
    <property type="match status" value="1"/>
</dbReference>
<dbReference type="GeneTree" id="ENSGT00940000158642"/>
<evidence type="ECO:0000256" key="7">
    <source>
        <dbReference type="ARBA" id="ARBA00077156"/>
    </source>
</evidence>
<feature type="domain" description="PH" evidence="10">
    <location>
        <begin position="925"/>
        <end position="1022"/>
    </location>
</feature>
<feature type="coiled-coil region" evidence="8">
    <location>
        <begin position="641"/>
        <end position="671"/>
    </location>
</feature>
<keyword evidence="8" id="KW-0175">Coiled coil</keyword>
<feature type="domain" description="FERM" evidence="12">
    <location>
        <begin position="51"/>
        <end position="329"/>
    </location>
</feature>
<dbReference type="CDD" id="cd01220">
    <property type="entry name" value="PH1_FARP1-like"/>
    <property type="match status" value="1"/>
</dbReference>
<dbReference type="Pfam" id="PF09379">
    <property type="entry name" value="FERM_N"/>
    <property type="match status" value="1"/>
</dbReference>
<dbReference type="InterPro" id="IPR035899">
    <property type="entry name" value="DBL_dom_sf"/>
</dbReference>
<dbReference type="Pfam" id="PF09380">
    <property type="entry name" value="FERM_C"/>
    <property type="match status" value="1"/>
</dbReference>
<keyword evidence="15" id="KW-1267">Proteomics identification</keyword>
<reference evidence="13" key="3">
    <citation type="submission" date="2025-09" db="UniProtKB">
        <authorList>
            <consortium name="Ensembl"/>
        </authorList>
    </citation>
    <scope>IDENTIFICATION</scope>
    <source>
        <strain evidence="13">broiler</strain>
    </source>
</reference>
<dbReference type="InterPro" id="IPR019748">
    <property type="entry name" value="FERM_central"/>
</dbReference>
<dbReference type="Gene3D" id="3.10.20.90">
    <property type="entry name" value="Phosphatidylinositol 3-kinase Catalytic Subunit, Chain A, domain 1"/>
    <property type="match status" value="1"/>
</dbReference>
<evidence type="ECO:0000259" key="12">
    <source>
        <dbReference type="PROSITE" id="PS50057"/>
    </source>
</evidence>
<dbReference type="InterPro" id="IPR051835">
    <property type="entry name" value="RAC1-GEF"/>
</dbReference>
<dbReference type="FunFam" id="2.30.29.30:FF:000002">
    <property type="entry name" value="Band 4.1-like protein 5 isoform 1"/>
    <property type="match status" value="1"/>
</dbReference>
<dbReference type="FunFam" id="1.20.900.10:FF:000020">
    <property type="entry name" value="FERM, RhoGEF and pleckstrin domain-containing protein 2"/>
    <property type="match status" value="1"/>
</dbReference>
<evidence type="ECO:0000256" key="2">
    <source>
        <dbReference type="ARBA" id="ARBA00022658"/>
    </source>
</evidence>
<dbReference type="InterPro" id="IPR014847">
    <property type="entry name" value="FA"/>
</dbReference>
<dbReference type="CDD" id="cd13235">
    <property type="entry name" value="PH2_FARP1-like"/>
    <property type="match status" value="1"/>
</dbReference>
<dbReference type="OrthoDB" id="9990815at2759"/>
<dbReference type="Gene3D" id="2.30.29.30">
    <property type="entry name" value="Pleckstrin-homology domain (PH domain)/Phosphotyrosine-binding domain (PTB)"/>
    <property type="match status" value="3"/>
</dbReference>
<dbReference type="SMART" id="SM01196">
    <property type="entry name" value="FERM_C"/>
    <property type="match status" value="1"/>
</dbReference>
<dbReference type="InterPro" id="IPR035963">
    <property type="entry name" value="FERM_2"/>
</dbReference>
<dbReference type="Gene3D" id="1.20.80.10">
    <property type="match status" value="1"/>
</dbReference>
<dbReference type="InterPro" id="IPR018980">
    <property type="entry name" value="FERM_PH-like_C"/>
</dbReference>
<dbReference type="InterPro" id="IPR019749">
    <property type="entry name" value="Band_41_domain"/>
</dbReference>
<reference evidence="13" key="2">
    <citation type="submission" date="2025-08" db="UniProtKB">
        <authorList>
            <consortium name="Ensembl"/>
        </authorList>
    </citation>
    <scope>IDENTIFICATION</scope>
    <source>
        <strain evidence="13">broiler</strain>
    </source>
</reference>
<dbReference type="SMART" id="SM00295">
    <property type="entry name" value="B41"/>
    <property type="match status" value="1"/>
</dbReference>
<proteinExistence type="evidence at protein level"/>
<dbReference type="PRINTS" id="PR00935">
    <property type="entry name" value="BAND41"/>
</dbReference>
<dbReference type="GO" id="GO:0048468">
    <property type="term" value="P:cell development"/>
    <property type="evidence" value="ECO:0007669"/>
    <property type="project" value="UniProtKB-ARBA"/>
</dbReference>
<feature type="domain" description="PH" evidence="10">
    <location>
        <begin position="759"/>
        <end position="856"/>
    </location>
</feature>
<evidence type="ECO:0000259" key="10">
    <source>
        <dbReference type="PROSITE" id="PS50003"/>
    </source>
</evidence>
<dbReference type="SMART" id="SM00325">
    <property type="entry name" value="RhoGEF"/>
    <property type="match status" value="1"/>
</dbReference>
<dbReference type="InterPro" id="IPR001849">
    <property type="entry name" value="PH_domain"/>
</dbReference>
<dbReference type="SMART" id="SM00233">
    <property type="entry name" value="PH"/>
    <property type="match status" value="2"/>
</dbReference>
<evidence type="ECO:0007829" key="15">
    <source>
        <dbReference type="PeptideAtlas" id="A0A8V1A0K3"/>
    </source>
</evidence>
<dbReference type="Pfam" id="PF00621">
    <property type="entry name" value="RhoGEF"/>
    <property type="match status" value="1"/>
</dbReference>
<dbReference type="GO" id="GO:0005085">
    <property type="term" value="F:guanyl-nucleotide exchange factor activity"/>
    <property type="evidence" value="ECO:0007669"/>
    <property type="project" value="UniProtKB-KW"/>
</dbReference>
<dbReference type="InterPro" id="IPR029071">
    <property type="entry name" value="Ubiquitin-like_domsf"/>
</dbReference>
<evidence type="ECO:0000256" key="5">
    <source>
        <dbReference type="ARBA" id="ARBA00063142"/>
    </source>
</evidence>
<comment type="function">
    <text evidence="4">Functions as a guanine nucleotide exchange factor that activates RAC1. May have relatively low activity. Plays a role in the response to class 3 semaphorins and remodeling of the actin cytoskeleton. Plays a role in TNFSF11-mediated osteoclast differentiation, especially in podosome rearrangement and reorganization of the actin cytoskeleton. Regulates the activation of ITGB3, integrin signaling and cell adhesion.</text>
</comment>
<dbReference type="Pfam" id="PF08736">
    <property type="entry name" value="FA"/>
    <property type="match status" value="1"/>
</dbReference>
<dbReference type="SUPFAM" id="SSF48065">
    <property type="entry name" value="DBL homology domain (DH-domain)"/>
    <property type="match status" value="1"/>
</dbReference>
<evidence type="ECO:0000256" key="1">
    <source>
        <dbReference type="ARBA" id="ARBA00022553"/>
    </source>
</evidence>
<keyword evidence="1" id="KW-0597">Phosphoprotein</keyword>
<gene>
    <name evidence="13" type="primary">FARP2</name>
</gene>
<dbReference type="InterPro" id="IPR000299">
    <property type="entry name" value="FERM_domain"/>
</dbReference>
<sequence length="1041" mass="119921">MGEIEGTYRVLQTPGSRLGVQKNSGVSTLEPGQNLSTAMALSPAKTHERDLQIKIKMLDNTVEVLDIESKYYGQALLAEVYKHLNLIESDYFGIEFQNIQSYWIWLEPMKPVIKQVRRPKTTMLRLAVKFFPPDPGQLQEEYTRYLFALQIKRDLAEERLTCSDNTAALLISHLLQSEIGDFDESEDREHLKVNRYLPNQERIQGKILEFHRKHVGQTPAESDFQVLEIARKLEMYGIRFHLASDREGTKINLAVSHMGVLVFQGNTKINTFNWSKVRKLSFKRKRFLIKLHPEGPYQDTLEFLLGSRDECKNFWKICVEYHTFFRLFDQPKPKAKAVFFSRGSSFRYSGRTQKQLVDYIKDSGVKKTPYERRHSKVRVSTHTSNTDVPKQSVAFPEGLRTPGSPAAATVPLHSVHSSAASTILPIFAEPSPSSLDPRAPYTRIPDKNTTMPAEETGRKLVQQPGSPMFQSFQGLPVDHSQLSSLVLKSPLGLNPAFPVNLNAAGQGSSPLLSPVLSDAGGARIEEDDEMKRKRYPTDKAYFIAKEILATERTYLKDLEVITVWFRSAVIKENAMPEGLMTLLFSNIDPIYEFHRGFLKEIEQRLSLWEGKTNAHVKGDYQRIGDVMLRNMRTLKEFTSYLQKHDEVLTELEKATKRLKKLEMVYKEFELQKVCYLPLNTFLLKPIQRLMHYKLILGRLCKHYTAEHRDFADCRNALKEVTEMTSQLQHSLIRLENFQKLTELQHDLIGIDNLTAPGREFIREGCLYKLTKKGLQQRMFFLFSDMLLYTSKGVTGTNQFKIHGHLPLHGMLVEESENEWAVPHCFTIYSAQKTIVVAASTRLEMGKWMEDLNMAIEMAKKSTEKSDMLLDNSVCNRSNIFCSLAVSPELPPRYLLGQAQRPNTITHVCWYRNQSLSLSDYLCMIQNQLSGYLLRKFKNSNGWQKLWVVFTNFCLFFYKTHQDDYPLASLPLLGYVVSSPVEADGIQKDYVFKLQFKSHVYFFRAESKYTFERWMEVIKRATSSPARSSLLLPKDEKDRHTD</sequence>
<dbReference type="PROSITE" id="PS50003">
    <property type="entry name" value="PH_DOMAIN"/>
    <property type="match status" value="2"/>
</dbReference>
<evidence type="ECO:0000313" key="14">
    <source>
        <dbReference type="Proteomes" id="UP000000539"/>
    </source>
</evidence>
<dbReference type="FunFam" id="3.10.20.90:FF:000040">
    <property type="entry name" value="FERM, RhoGEF and pleckstrin domain-containing protein"/>
    <property type="match status" value="1"/>
</dbReference>
<dbReference type="InterPro" id="IPR000219">
    <property type="entry name" value="DH_dom"/>
</dbReference>
<dbReference type="PANTHER" id="PTHR45858">
    <property type="entry name" value="FERM DOMAIN CONTAINING PROTEIN"/>
    <property type="match status" value="1"/>
</dbReference>
<dbReference type="InterPro" id="IPR041788">
    <property type="entry name" value="FARP1/FARP2/FRMD7_FERM_C"/>
</dbReference>
<dbReference type="Ensembl" id="ENSGALT00010057030.1">
    <property type="protein sequence ID" value="ENSGALP00010034687.1"/>
    <property type="gene ID" value="ENSGALG00010023388.1"/>
</dbReference>
<evidence type="ECO:0000256" key="3">
    <source>
        <dbReference type="ARBA" id="ARBA00022737"/>
    </source>
</evidence>
<keyword evidence="3" id="KW-0677">Repeat</keyword>
<dbReference type="Gene3D" id="1.20.900.10">
    <property type="entry name" value="Dbl homology (DH) domain"/>
    <property type="match status" value="1"/>
</dbReference>
<dbReference type="InterPro" id="IPR019747">
    <property type="entry name" value="FERM_CS"/>
</dbReference>
<dbReference type="CDD" id="cd00160">
    <property type="entry name" value="RhoGEF"/>
    <property type="match status" value="1"/>
</dbReference>
<dbReference type="FunFam" id="2.30.29.30:FF:000046">
    <property type="entry name" value="FERM, RhoGEF and pleckstrin domain-containing protein 1"/>
    <property type="match status" value="1"/>
</dbReference>
<name>A0A8V1A0K3_CHICK</name>
<comment type="subunit">
    <text evidence="5">Interacts with PLXNA1. Interaction with PLXNA1 or PIP5K1C lowers its guanine nucleotide exchange activity. Dissociates from PLXNA1 when SEMA3A binds to the receptor. Interacts with PIP5K1C via its FERM domain. The interaction with PIP5K1C is enhanced by SEMA3A binding. Interacts with RAC1.</text>
</comment>
<organism evidence="13 14">
    <name type="scientific">Gallus gallus</name>
    <name type="common">Chicken</name>
    <dbReference type="NCBI Taxonomy" id="9031"/>
    <lineage>
        <taxon>Eukaryota</taxon>
        <taxon>Metazoa</taxon>
        <taxon>Chordata</taxon>
        <taxon>Craniata</taxon>
        <taxon>Vertebrata</taxon>
        <taxon>Euteleostomi</taxon>
        <taxon>Archelosauria</taxon>
        <taxon>Archosauria</taxon>
        <taxon>Dinosauria</taxon>
        <taxon>Saurischia</taxon>
        <taxon>Theropoda</taxon>
        <taxon>Coelurosauria</taxon>
        <taxon>Aves</taxon>
        <taxon>Neognathae</taxon>
        <taxon>Galloanserae</taxon>
        <taxon>Galliformes</taxon>
        <taxon>Phasianidae</taxon>
        <taxon>Phasianinae</taxon>
        <taxon>Gallus</taxon>
    </lineage>
</organism>
<keyword evidence="14" id="KW-1185">Reference proteome</keyword>
<evidence type="ECO:0000256" key="9">
    <source>
        <dbReference type="SAM" id="MobiDB-lite"/>
    </source>
</evidence>
<dbReference type="Pfam" id="PF00169">
    <property type="entry name" value="PH"/>
    <property type="match status" value="2"/>
</dbReference>
<reference evidence="13" key="1">
    <citation type="submission" date="2020-11" db="EMBL/GenBank/DDBJ databases">
        <title>Gallus gallus (Chicken) genome, bGalGal1, GRCg7b, maternal haplotype autosomes + Z &amp; W.</title>
        <authorList>
            <person name="Warren W."/>
            <person name="Formenti G."/>
            <person name="Fedrigo O."/>
            <person name="Haase B."/>
            <person name="Mountcastle J."/>
            <person name="Balacco J."/>
            <person name="Tracey A."/>
            <person name="Schneider V."/>
            <person name="Okimoto R."/>
            <person name="Cheng H."/>
            <person name="Hawken R."/>
            <person name="Howe K."/>
            <person name="Jarvis E.D."/>
        </authorList>
    </citation>
    <scope>NUCLEOTIDE SEQUENCE [LARGE SCALE GENOMIC DNA]</scope>
    <source>
        <strain evidence="13">Broiler</strain>
    </source>
</reference>
<dbReference type="PROSITE" id="PS50010">
    <property type="entry name" value="DH_2"/>
    <property type="match status" value="1"/>
</dbReference>
<evidence type="ECO:0000256" key="6">
    <source>
        <dbReference type="ARBA" id="ARBA00069488"/>
    </source>
</evidence>
<dbReference type="GO" id="GO:0007165">
    <property type="term" value="P:signal transduction"/>
    <property type="evidence" value="ECO:0007669"/>
    <property type="project" value="UniProtKB-ARBA"/>
</dbReference>
<dbReference type="CDD" id="cd13193">
    <property type="entry name" value="FERM_C_FARP1-like"/>
    <property type="match status" value="1"/>
</dbReference>
<dbReference type="SUPFAM" id="SSF54236">
    <property type="entry name" value="Ubiquitin-like"/>
    <property type="match status" value="1"/>
</dbReference>
<accession>A0A8V1A0K3</accession>
<evidence type="ECO:0000313" key="13">
    <source>
        <dbReference type="Ensembl" id="ENSGALP00010034687.1"/>
    </source>
</evidence>
<dbReference type="PROSITE" id="PS00660">
    <property type="entry name" value="FERM_1"/>
    <property type="match status" value="1"/>
</dbReference>
<dbReference type="GO" id="GO:0005829">
    <property type="term" value="C:cytosol"/>
    <property type="evidence" value="ECO:0007669"/>
    <property type="project" value="UniProtKB-ARBA"/>
</dbReference>
<dbReference type="InterPro" id="IPR011993">
    <property type="entry name" value="PH-like_dom_sf"/>
</dbReference>
<dbReference type="FunFam" id="1.20.80.10:FF:000005">
    <property type="entry name" value="FERM, RhoGEF and pleckstrin domain-containing protein 1"/>
    <property type="match status" value="1"/>
</dbReference>
<evidence type="ECO:0000256" key="4">
    <source>
        <dbReference type="ARBA" id="ARBA00057351"/>
    </source>
</evidence>
<keyword evidence="2" id="KW-0344">Guanine-nucleotide releasing factor</keyword>
<evidence type="ECO:0000256" key="8">
    <source>
        <dbReference type="SAM" id="Coils"/>
    </source>
</evidence>
<dbReference type="InterPro" id="IPR014352">
    <property type="entry name" value="FERM/acyl-CoA-bd_prot_sf"/>
</dbReference>
<feature type="compositionally biased region" description="Polar residues" evidence="9">
    <location>
        <begin position="380"/>
        <end position="389"/>
    </location>
</feature>
<dbReference type="SUPFAM" id="SSF47031">
    <property type="entry name" value="Second domain of FERM"/>
    <property type="match status" value="1"/>
</dbReference>
<feature type="region of interest" description="Disordered" evidence="9">
    <location>
        <begin position="370"/>
        <end position="390"/>
    </location>
</feature>
<feature type="domain" description="DH" evidence="11">
    <location>
        <begin position="539"/>
        <end position="730"/>
    </location>
</feature>
<dbReference type="Proteomes" id="UP000000539">
    <property type="component" value="Chromosome 9"/>
</dbReference>
<dbReference type="CDD" id="cd14473">
    <property type="entry name" value="FERM_B-lobe"/>
    <property type="match status" value="1"/>
</dbReference>
<dbReference type="PANTHER" id="PTHR45858:SF4">
    <property type="entry name" value="FERM, ARHGEF AND PLECKSTRIN DOMAIN-CONTAINING PROTEIN 2"/>
    <property type="match status" value="1"/>
</dbReference>
<protein>
    <recommendedName>
        <fullName evidence="6">FERM, ARHGEF and pleckstrin domain-containing protein 2</fullName>
    </recommendedName>
    <alternativeName>
        <fullName evidence="7">FERM, RhoGEF and pleckstrin domain-containing protein 2</fullName>
    </alternativeName>
</protein>
<dbReference type="AlphaFoldDB" id="A0A8V1A0K3"/>
<dbReference type="InterPro" id="IPR018979">
    <property type="entry name" value="FERM_N"/>
</dbReference>
<dbReference type="SMART" id="SM01195">
    <property type="entry name" value="FA"/>
    <property type="match status" value="1"/>
</dbReference>
<evidence type="ECO:0000259" key="11">
    <source>
        <dbReference type="PROSITE" id="PS50010"/>
    </source>
</evidence>
<dbReference type="CDD" id="cd17190">
    <property type="entry name" value="FERM_F1_FARP2"/>
    <property type="match status" value="1"/>
</dbReference>
<dbReference type="PROSITE" id="PS50057">
    <property type="entry name" value="FERM_3"/>
    <property type="match status" value="1"/>
</dbReference>